<dbReference type="SUPFAM" id="SSF88688">
    <property type="entry name" value="Families 57/38 glycoside transferase middle domain"/>
    <property type="match status" value="1"/>
</dbReference>
<dbReference type="GO" id="GO:0004559">
    <property type="term" value="F:alpha-mannosidase activity"/>
    <property type="evidence" value="ECO:0007669"/>
    <property type="project" value="InterPro"/>
</dbReference>
<sequence>MTIRRVLMNNFKDKTFHIISNTHWDREWRYPFQRNRQMLVDMIDKVLEILEANPDYRAFHLDSQSIVIKDYLEIKPHKENLIRKFVNEKRLFIGPWYVLPEQFQVGGENLIRNLLIGHKISKKYGRVSKIGYSPFSWGQISQLPQIYKEFGIELIMFYRGVNSLDSPKAEFLWIGADGTEAIASRFSTMPRYNFYFYIYRPVIHNEFPFDVEYKWSTGGVPFHFADKSLVDEDYFIVDPLDGYYPENIKKQVEAIINDQVNDFTTPHIIWMEGHDSSGPNEKTVQIIKDIRKIFPELNVIHSTLEDYAKALFENVDVKSLKKVYGERRSAQYDRRSGNLYGYTTSARMYLKQKNFEAEKWIQFYAEPFNVFSALAERDIKDSYIELAWDLIVQNSAHDSIGGCSLDEVHEDMMCRYKQAIEISKGVYERAVKHIMKNLNLSVFQISDSSNLFLSVFNPTQFTRSEVVECFVDVPKEFDKGSIEIFDAQGNNIPVQIKSISSVQPVLEQMIDRPMYFDMIRYHCLIDVRNIPGFGYKTFLINPVEKSKVKSQNLDLSLSKGQKLIVDFTKRKTIENDFLKVKINSNGTFNLLDKVNKKEFKGLGYFYDEGESGHAWVNIPTKPFITTLKSKPKIKLLENNSLSASISIKHKLKVAANLVERKKKNPKTKIVDVELIITLKHGSKNLELKVEVDNQAESHRLRIMFPTGLNAKHHFAEGQFDVVKRDIKRIDSKDWIEQPMYDYPLHHFADVSDYKNGLAVIVEGLKEYEVKDDKQRTIALTLLRGFEYIIQPSSKQDYTFQKGSQCLGKSSYRLALYPHKGDWQIGEVYKEALNFNNPLSLVQSGKSNGTLPIENSFIKIYPDDLIFSAIKKSEDENSFVLRIYNPTEKDIEGKIELFNKILKAEKVSLEEEFINQIELTSDRSFLVTLAKKKIGSYKIFF</sequence>
<dbReference type="EMBL" id="DSVI01000004">
    <property type="protein sequence ID" value="HGT46617.1"/>
    <property type="molecule type" value="Genomic_DNA"/>
</dbReference>
<reference evidence="6" key="1">
    <citation type="journal article" date="2020" name="mSystems">
        <title>Genome- and Community-Level Interaction Insights into Carbon Utilization and Element Cycling Functions of Hydrothermarchaeota in Hydrothermal Sediment.</title>
        <authorList>
            <person name="Zhou Z."/>
            <person name="Liu Y."/>
            <person name="Xu W."/>
            <person name="Pan J."/>
            <person name="Luo Z.H."/>
            <person name="Li M."/>
        </authorList>
    </citation>
    <scope>NUCLEOTIDE SEQUENCE [LARGE SCALE GENOMIC DNA]</scope>
    <source>
        <strain evidence="6">SpSt-500</strain>
    </source>
</reference>
<dbReference type="GO" id="GO:0009313">
    <property type="term" value="P:oligosaccharide catabolic process"/>
    <property type="evidence" value="ECO:0007669"/>
    <property type="project" value="TreeGrafter"/>
</dbReference>
<proteinExistence type="inferred from homology"/>
<name>A0A832G749_9BACT</name>
<feature type="domain" description="Glycoside hydrolase family 38 central" evidence="5">
    <location>
        <begin position="338"/>
        <end position="416"/>
    </location>
</feature>
<dbReference type="Gene3D" id="2.60.40.1180">
    <property type="entry name" value="Golgi alpha-mannosidase II"/>
    <property type="match status" value="1"/>
</dbReference>
<dbReference type="PANTHER" id="PTHR46017:SF2">
    <property type="entry name" value="MANNOSYLGLYCERATE HYDROLASE"/>
    <property type="match status" value="1"/>
</dbReference>
<protein>
    <recommendedName>
        <fullName evidence="5">Glycoside hydrolase family 38 central domain-containing protein</fullName>
    </recommendedName>
</protein>
<dbReference type="InterPro" id="IPR011013">
    <property type="entry name" value="Gal_mutarotase_sf_dom"/>
</dbReference>
<dbReference type="SUPFAM" id="SSF88713">
    <property type="entry name" value="Glycoside hydrolase/deacetylase"/>
    <property type="match status" value="1"/>
</dbReference>
<dbReference type="Gene3D" id="1.20.1270.50">
    <property type="entry name" value="Glycoside hydrolase family 38, central domain"/>
    <property type="match status" value="1"/>
</dbReference>
<comment type="caution">
    <text evidence="6">The sequence shown here is derived from an EMBL/GenBank/DDBJ whole genome shotgun (WGS) entry which is preliminary data.</text>
</comment>
<dbReference type="InterPro" id="IPR013780">
    <property type="entry name" value="Glyco_hydro_b"/>
</dbReference>
<keyword evidence="2" id="KW-0479">Metal-binding</keyword>
<dbReference type="SMART" id="SM00872">
    <property type="entry name" value="Alpha-mann_mid"/>
    <property type="match status" value="1"/>
</dbReference>
<keyword evidence="4" id="KW-0326">Glycosidase</keyword>
<dbReference type="GO" id="GO:0030246">
    <property type="term" value="F:carbohydrate binding"/>
    <property type="evidence" value="ECO:0007669"/>
    <property type="project" value="InterPro"/>
</dbReference>
<evidence type="ECO:0000256" key="2">
    <source>
        <dbReference type="ARBA" id="ARBA00022723"/>
    </source>
</evidence>
<dbReference type="AlphaFoldDB" id="A0A832G749"/>
<dbReference type="InterPro" id="IPR027291">
    <property type="entry name" value="Glyco_hydro_38_N_sf"/>
</dbReference>
<dbReference type="Gene3D" id="3.20.110.10">
    <property type="entry name" value="Glycoside hydrolase 38, N terminal domain"/>
    <property type="match status" value="1"/>
</dbReference>
<evidence type="ECO:0000259" key="5">
    <source>
        <dbReference type="SMART" id="SM00872"/>
    </source>
</evidence>
<dbReference type="SUPFAM" id="SSF74650">
    <property type="entry name" value="Galactose mutarotase-like"/>
    <property type="match status" value="1"/>
</dbReference>
<keyword evidence="3" id="KW-0378">Hydrolase</keyword>
<evidence type="ECO:0000256" key="3">
    <source>
        <dbReference type="ARBA" id="ARBA00022801"/>
    </source>
</evidence>
<dbReference type="Pfam" id="PF09261">
    <property type="entry name" value="Alpha-mann_mid"/>
    <property type="match status" value="1"/>
</dbReference>
<evidence type="ECO:0000256" key="1">
    <source>
        <dbReference type="ARBA" id="ARBA00009792"/>
    </source>
</evidence>
<dbReference type="InterPro" id="IPR028995">
    <property type="entry name" value="Glyco_hydro_57/38_cen_sf"/>
</dbReference>
<dbReference type="Pfam" id="PF07748">
    <property type="entry name" value="Glyco_hydro_38C"/>
    <property type="match status" value="1"/>
</dbReference>
<accession>A0A832G749</accession>
<dbReference type="InterPro" id="IPR011682">
    <property type="entry name" value="Glyco_hydro_38_C"/>
</dbReference>
<gene>
    <name evidence="6" type="ORF">ENS56_01110</name>
</gene>
<dbReference type="Gene3D" id="2.70.98.30">
    <property type="entry name" value="Golgi alpha-mannosidase II, domain 4"/>
    <property type="match status" value="1"/>
</dbReference>
<dbReference type="GO" id="GO:0006013">
    <property type="term" value="P:mannose metabolic process"/>
    <property type="evidence" value="ECO:0007669"/>
    <property type="project" value="InterPro"/>
</dbReference>
<dbReference type="GO" id="GO:0046872">
    <property type="term" value="F:metal ion binding"/>
    <property type="evidence" value="ECO:0007669"/>
    <property type="project" value="UniProtKB-KW"/>
</dbReference>
<dbReference type="InterPro" id="IPR041147">
    <property type="entry name" value="GH38_C"/>
</dbReference>
<organism evidence="6">
    <name type="scientific">Ignavibacterium album</name>
    <dbReference type="NCBI Taxonomy" id="591197"/>
    <lineage>
        <taxon>Bacteria</taxon>
        <taxon>Pseudomonadati</taxon>
        <taxon>Ignavibacteriota</taxon>
        <taxon>Ignavibacteria</taxon>
        <taxon>Ignavibacteriales</taxon>
        <taxon>Ignavibacteriaceae</taxon>
        <taxon>Ignavibacterium</taxon>
    </lineage>
</organism>
<dbReference type="Pfam" id="PF17677">
    <property type="entry name" value="Glyco_hydro38C2"/>
    <property type="match status" value="1"/>
</dbReference>
<dbReference type="InterPro" id="IPR037094">
    <property type="entry name" value="Glyco_hydro_38_cen_sf"/>
</dbReference>
<evidence type="ECO:0000256" key="4">
    <source>
        <dbReference type="ARBA" id="ARBA00023295"/>
    </source>
</evidence>
<dbReference type="InterPro" id="IPR015341">
    <property type="entry name" value="Glyco_hydro_38_cen"/>
</dbReference>
<dbReference type="Gene3D" id="3.40.50.11160">
    <property type="match status" value="1"/>
</dbReference>
<evidence type="ECO:0000313" key="6">
    <source>
        <dbReference type="EMBL" id="HGT46617.1"/>
    </source>
</evidence>
<dbReference type="PANTHER" id="PTHR46017">
    <property type="entry name" value="ALPHA-MANNOSIDASE 2C1"/>
    <property type="match status" value="1"/>
</dbReference>
<dbReference type="InterPro" id="IPR000602">
    <property type="entry name" value="Glyco_hydro_38_N"/>
</dbReference>
<dbReference type="InterPro" id="IPR011330">
    <property type="entry name" value="Glyco_hydro/deAcase_b/a-brl"/>
</dbReference>
<comment type="similarity">
    <text evidence="1">Belongs to the glycosyl hydrolase 38 family.</text>
</comment>
<dbReference type="Pfam" id="PF01074">
    <property type="entry name" value="Glyco_hydro_38N"/>
    <property type="match status" value="1"/>
</dbReference>